<evidence type="ECO:0000313" key="5">
    <source>
        <dbReference type="Proteomes" id="UP000008461"/>
    </source>
</evidence>
<evidence type="ECO:0000256" key="1">
    <source>
        <dbReference type="ARBA" id="ARBA00023054"/>
    </source>
</evidence>
<reference evidence="4 5" key="1">
    <citation type="journal article" date="2011" name="Stand. Genomic Sci.">
        <title>Complete genome sequence of Haliscomenobacter hydrossis type strain (O).</title>
        <authorList>
            <consortium name="US DOE Joint Genome Institute (JGI-PGF)"/>
            <person name="Daligault H."/>
            <person name="Lapidus A."/>
            <person name="Zeytun A."/>
            <person name="Nolan M."/>
            <person name="Lucas S."/>
            <person name="Del Rio T.G."/>
            <person name="Tice H."/>
            <person name="Cheng J.F."/>
            <person name="Tapia R."/>
            <person name="Han C."/>
            <person name="Goodwin L."/>
            <person name="Pitluck S."/>
            <person name="Liolios K."/>
            <person name="Pagani I."/>
            <person name="Ivanova N."/>
            <person name="Huntemann M."/>
            <person name="Mavromatis K."/>
            <person name="Mikhailova N."/>
            <person name="Pati A."/>
            <person name="Chen A."/>
            <person name="Palaniappan K."/>
            <person name="Land M."/>
            <person name="Hauser L."/>
            <person name="Brambilla E.M."/>
            <person name="Rohde M."/>
            <person name="Verbarg S."/>
            <person name="Goker M."/>
            <person name="Bristow J."/>
            <person name="Eisen J.A."/>
            <person name="Markowitz V."/>
            <person name="Hugenholtz P."/>
            <person name="Kyrpides N.C."/>
            <person name="Klenk H.P."/>
            <person name="Woyke T."/>
        </authorList>
    </citation>
    <scope>NUCLEOTIDE SEQUENCE [LARGE SCALE GENOMIC DNA]</scope>
    <source>
        <strain evidence="5">ATCC 27775 / DSM 1100 / LMG 10767 / O</strain>
    </source>
</reference>
<accession>F4KWA4</accession>
<dbReference type="GO" id="GO:1990961">
    <property type="term" value="P:xenobiotic detoxification by transmembrane export across the plasma membrane"/>
    <property type="evidence" value="ECO:0007669"/>
    <property type="project" value="InterPro"/>
</dbReference>
<keyword evidence="1 2" id="KW-0175">Coiled coil</keyword>
<feature type="domain" description="CusB-like beta-barrel" evidence="3">
    <location>
        <begin position="236"/>
        <end position="292"/>
    </location>
</feature>
<dbReference type="Gene3D" id="6.10.140.1990">
    <property type="match status" value="1"/>
</dbReference>
<keyword evidence="5" id="KW-1185">Reference proteome</keyword>
<proteinExistence type="predicted"/>
<dbReference type="Pfam" id="PF25954">
    <property type="entry name" value="Beta-barrel_RND_2"/>
    <property type="match status" value="1"/>
</dbReference>
<dbReference type="AlphaFoldDB" id="F4KWA4"/>
<evidence type="ECO:0000313" key="4">
    <source>
        <dbReference type="EMBL" id="AEE49292.1"/>
    </source>
</evidence>
<name>F4KWA4_HALH1</name>
<evidence type="ECO:0000259" key="3">
    <source>
        <dbReference type="Pfam" id="PF25954"/>
    </source>
</evidence>
<dbReference type="OrthoDB" id="869610at2"/>
<dbReference type="Gene3D" id="2.40.30.170">
    <property type="match status" value="1"/>
</dbReference>
<dbReference type="GO" id="GO:0019898">
    <property type="term" value="C:extrinsic component of membrane"/>
    <property type="evidence" value="ECO:0007669"/>
    <property type="project" value="InterPro"/>
</dbReference>
<dbReference type="EMBL" id="CP002691">
    <property type="protein sequence ID" value="AEE49292.1"/>
    <property type="molecule type" value="Genomic_DNA"/>
</dbReference>
<dbReference type="eggNOG" id="COG0845">
    <property type="taxonomic scope" value="Bacteria"/>
</dbReference>
<dbReference type="Gene3D" id="2.40.50.100">
    <property type="match status" value="1"/>
</dbReference>
<protein>
    <submittedName>
        <fullName evidence="4">Secretion protein HlyD family protein</fullName>
    </submittedName>
</protein>
<gene>
    <name evidence="4" type="ordered locus">Halhy_1397</name>
</gene>
<dbReference type="InterPro" id="IPR058792">
    <property type="entry name" value="Beta-barrel_RND_2"/>
</dbReference>
<dbReference type="RefSeq" id="WP_013763846.1">
    <property type="nucleotide sequence ID" value="NC_015510.1"/>
</dbReference>
<dbReference type="GO" id="GO:1990281">
    <property type="term" value="C:efflux pump complex"/>
    <property type="evidence" value="ECO:0007669"/>
    <property type="project" value="TreeGrafter"/>
</dbReference>
<dbReference type="Proteomes" id="UP000008461">
    <property type="component" value="Chromosome"/>
</dbReference>
<organism evidence="4 5">
    <name type="scientific">Haliscomenobacter hydrossis (strain ATCC 27775 / DSM 1100 / LMG 10767 / O)</name>
    <dbReference type="NCBI Taxonomy" id="760192"/>
    <lineage>
        <taxon>Bacteria</taxon>
        <taxon>Pseudomonadati</taxon>
        <taxon>Bacteroidota</taxon>
        <taxon>Saprospiria</taxon>
        <taxon>Saprospirales</taxon>
        <taxon>Haliscomenobacteraceae</taxon>
        <taxon>Haliscomenobacter</taxon>
    </lineage>
</organism>
<dbReference type="HOGENOM" id="CLU_018816_14_0_10"/>
<dbReference type="KEGG" id="hhy:Halhy_1397"/>
<reference key="2">
    <citation type="submission" date="2011-04" db="EMBL/GenBank/DDBJ databases">
        <title>Complete sequence of chromosome of Haliscomenobacter hydrossis DSM 1100.</title>
        <authorList>
            <consortium name="US DOE Joint Genome Institute (JGI-PGF)"/>
            <person name="Lucas S."/>
            <person name="Han J."/>
            <person name="Lapidus A."/>
            <person name="Bruce D."/>
            <person name="Goodwin L."/>
            <person name="Pitluck S."/>
            <person name="Peters L."/>
            <person name="Kyrpides N."/>
            <person name="Mavromatis K."/>
            <person name="Ivanova N."/>
            <person name="Ovchinnikova G."/>
            <person name="Pagani I."/>
            <person name="Daligault H."/>
            <person name="Detter J.C."/>
            <person name="Han C."/>
            <person name="Land M."/>
            <person name="Hauser L."/>
            <person name="Markowitz V."/>
            <person name="Cheng J.-F."/>
            <person name="Hugenholtz P."/>
            <person name="Woyke T."/>
            <person name="Wu D."/>
            <person name="Verbarg S."/>
            <person name="Frueling A."/>
            <person name="Brambilla E."/>
            <person name="Klenk H.-P."/>
            <person name="Eisen J.A."/>
        </authorList>
    </citation>
    <scope>NUCLEOTIDE SEQUENCE</scope>
    <source>
        <strain>DSM 1100</strain>
    </source>
</reference>
<feature type="coiled-coil region" evidence="2">
    <location>
        <begin position="108"/>
        <end position="173"/>
    </location>
</feature>
<dbReference type="GO" id="GO:0030313">
    <property type="term" value="C:cell envelope"/>
    <property type="evidence" value="ECO:0007669"/>
    <property type="project" value="UniProtKB-SubCell"/>
</dbReference>
<dbReference type="GO" id="GO:0015562">
    <property type="term" value="F:efflux transmembrane transporter activity"/>
    <property type="evidence" value="ECO:0007669"/>
    <property type="project" value="TreeGrafter"/>
</dbReference>
<evidence type="ECO:0000256" key="2">
    <source>
        <dbReference type="SAM" id="Coils"/>
    </source>
</evidence>
<dbReference type="GO" id="GO:1990195">
    <property type="term" value="C:macrolide transmembrane transporter complex"/>
    <property type="evidence" value="ECO:0007669"/>
    <property type="project" value="InterPro"/>
</dbReference>
<sequence>MKYFCCLLFISLLFWGCGKDKIKETQPEIATLTEAVYASGTLVPESEYRVMSVSDGIITAVRIKAGDQVQAGALLFSLSNANLNANVAAAQQLLDKTRPLTTDAAPQLRELRNRLQSAQAKMRFDSLQHQRFSSLMASEAISQREFEQAQLQYESSQREVSALQQQVRQVNLNSALQAQQAENQLRIANTSQQNTQLKSFGEGLVYEVFKYPGDMVYPNQPLAIIGSKNLIAKLMIDETDLGKIKLGQVVLLTMDAFPDQIFHAEITRIYPMLNRVEQSIRVDAVLSDPLPQTMYGLNVEANIVIREETNALVIPKSLLLPGDSVLVMTDKTEHKVKIQRGVEDAQRVQVLSGLDKTSRLILK</sequence>
<dbReference type="STRING" id="760192.Halhy_1397"/>
<dbReference type="InterPro" id="IPR030190">
    <property type="entry name" value="MacA_alpha-hairpin_sf"/>
</dbReference>
<dbReference type="PANTHER" id="PTHR30469">
    <property type="entry name" value="MULTIDRUG RESISTANCE PROTEIN MDTA"/>
    <property type="match status" value="1"/>
</dbReference>